<sequence length="150" mass="16396">MRLTSFTDYSLRVLMYAALCDDRLVTIGELADTYRISANHLMKVVHLLGQHGYLLTVRGKGGGLRLGRAPAQINLGELVRLTEGSDALVECFGSEHSACRIEHACLLYGVLREAQEAFFSTLGHYTLASLLERPVPLSRALGLTIPITPA</sequence>
<keyword evidence="1" id="KW-0238">DNA-binding</keyword>
<proteinExistence type="predicted"/>
<organism evidence="2 3">
    <name type="scientific">Microvirgula aerodenitrificans</name>
    <dbReference type="NCBI Taxonomy" id="57480"/>
    <lineage>
        <taxon>Bacteria</taxon>
        <taxon>Pseudomonadati</taxon>
        <taxon>Pseudomonadota</taxon>
        <taxon>Betaproteobacteria</taxon>
        <taxon>Neisseriales</taxon>
        <taxon>Aquaspirillaceae</taxon>
        <taxon>Microvirgula</taxon>
    </lineage>
</organism>
<dbReference type="GO" id="GO:0003677">
    <property type="term" value="F:DNA binding"/>
    <property type="evidence" value="ECO:0007669"/>
    <property type="project" value="UniProtKB-KW"/>
</dbReference>
<dbReference type="PROSITE" id="PS51197">
    <property type="entry name" value="HTH_RRF2_2"/>
    <property type="match status" value="1"/>
</dbReference>
<dbReference type="InterPro" id="IPR036390">
    <property type="entry name" value="WH_DNA-bd_sf"/>
</dbReference>
<dbReference type="InterPro" id="IPR000944">
    <property type="entry name" value="Tscrpt_reg_Rrf2"/>
</dbReference>
<dbReference type="RefSeq" id="WP_028500473.1">
    <property type="nucleotide sequence ID" value="NZ_CP028519.1"/>
</dbReference>
<dbReference type="SUPFAM" id="SSF46785">
    <property type="entry name" value="Winged helix' DNA-binding domain"/>
    <property type="match status" value="1"/>
</dbReference>
<dbReference type="GO" id="GO:0005829">
    <property type="term" value="C:cytosol"/>
    <property type="evidence" value="ECO:0007669"/>
    <property type="project" value="TreeGrafter"/>
</dbReference>
<dbReference type="NCBIfam" id="TIGR00738">
    <property type="entry name" value="rrf2_super"/>
    <property type="match status" value="1"/>
</dbReference>
<dbReference type="PANTHER" id="PTHR33221:SF4">
    <property type="entry name" value="HTH-TYPE TRANSCRIPTIONAL REPRESSOR NSRR"/>
    <property type="match status" value="1"/>
</dbReference>
<dbReference type="AlphaFoldDB" id="A0A2S0P6L9"/>
<keyword evidence="3" id="KW-1185">Reference proteome</keyword>
<dbReference type="InterPro" id="IPR036388">
    <property type="entry name" value="WH-like_DNA-bd_sf"/>
</dbReference>
<dbReference type="Gene3D" id="1.10.10.10">
    <property type="entry name" value="Winged helix-like DNA-binding domain superfamily/Winged helix DNA-binding domain"/>
    <property type="match status" value="1"/>
</dbReference>
<evidence type="ECO:0000256" key="1">
    <source>
        <dbReference type="ARBA" id="ARBA00023125"/>
    </source>
</evidence>
<dbReference type="STRING" id="1122240.GCA_000620105_03721"/>
<accession>A0A2S0P6L9</accession>
<name>A0A2S0P6L9_9NEIS</name>
<protein>
    <submittedName>
        <fullName evidence="2">BadM/Rrf2 family transcriptional regulator</fullName>
    </submittedName>
</protein>
<dbReference type="GO" id="GO:0003700">
    <property type="term" value="F:DNA-binding transcription factor activity"/>
    <property type="evidence" value="ECO:0007669"/>
    <property type="project" value="TreeGrafter"/>
</dbReference>
<reference evidence="2 3" key="1">
    <citation type="submission" date="2018-04" db="EMBL/GenBank/DDBJ databases">
        <title>Denitrifier Microvirgula.</title>
        <authorList>
            <person name="Anderson E."/>
            <person name="Jang J."/>
            <person name="Ishii S."/>
        </authorList>
    </citation>
    <scope>NUCLEOTIDE SEQUENCE [LARGE SCALE GENOMIC DNA]</scope>
    <source>
        <strain evidence="2 3">BE2.4</strain>
    </source>
</reference>
<dbReference type="OrthoDB" id="9795923at2"/>
<dbReference type="Pfam" id="PF02082">
    <property type="entry name" value="Rrf2"/>
    <property type="match status" value="1"/>
</dbReference>
<evidence type="ECO:0000313" key="3">
    <source>
        <dbReference type="Proteomes" id="UP000244173"/>
    </source>
</evidence>
<dbReference type="Proteomes" id="UP000244173">
    <property type="component" value="Chromosome"/>
</dbReference>
<evidence type="ECO:0000313" key="2">
    <source>
        <dbReference type="EMBL" id="AVY93054.1"/>
    </source>
</evidence>
<dbReference type="KEGG" id="maer:DAI18_02600"/>
<dbReference type="PANTHER" id="PTHR33221">
    <property type="entry name" value="WINGED HELIX-TURN-HELIX TRANSCRIPTIONAL REGULATOR, RRF2 FAMILY"/>
    <property type="match status" value="1"/>
</dbReference>
<dbReference type="EMBL" id="CP028519">
    <property type="protein sequence ID" value="AVY93054.1"/>
    <property type="molecule type" value="Genomic_DNA"/>
</dbReference>
<gene>
    <name evidence="2" type="ORF">DAI18_02600</name>
</gene>